<evidence type="ECO:0000313" key="16">
    <source>
        <dbReference type="Proteomes" id="UP001362999"/>
    </source>
</evidence>
<dbReference type="InterPro" id="IPR002893">
    <property type="entry name" value="Znf_MYND"/>
</dbReference>
<comment type="pathway">
    <text evidence="2">Secondary metabolite biosynthesis.</text>
</comment>
<evidence type="ECO:0000256" key="5">
    <source>
        <dbReference type="ARBA" id="ARBA00022723"/>
    </source>
</evidence>
<dbReference type="PANTHER" id="PTHR46300">
    <property type="entry name" value="P450, PUTATIVE (EUROFUNG)-RELATED-RELATED"/>
    <property type="match status" value="1"/>
</dbReference>
<dbReference type="GO" id="GO:0020037">
    <property type="term" value="F:heme binding"/>
    <property type="evidence" value="ECO:0007669"/>
    <property type="project" value="InterPro"/>
</dbReference>
<evidence type="ECO:0000256" key="11">
    <source>
        <dbReference type="PIRSR" id="PIRSR602401-1"/>
    </source>
</evidence>
<evidence type="ECO:0000256" key="7">
    <source>
        <dbReference type="ARBA" id="ARBA00022833"/>
    </source>
</evidence>
<comment type="caution">
    <text evidence="15">The sequence shown here is derived from an EMBL/GenBank/DDBJ whole genome shotgun (WGS) entry which is preliminary data.</text>
</comment>
<evidence type="ECO:0000256" key="12">
    <source>
        <dbReference type="PROSITE-ProRule" id="PRU00134"/>
    </source>
</evidence>
<dbReference type="GO" id="GO:0008270">
    <property type="term" value="F:zinc ion binding"/>
    <property type="evidence" value="ECO:0007669"/>
    <property type="project" value="UniProtKB-KW"/>
</dbReference>
<protein>
    <submittedName>
        <fullName evidence="15">O-methylsterigmatocystin oxidoreductase</fullName>
    </submittedName>
</protein>
<keyword evidence="6 12" id="KW-0863">Zinc-finger</keyword>
<organism evidence="15 16">
    <name type="scientific">Favolaschia claudopus</name>
    <dbReference type="NCBI Taxonomy" id="2862362"/>
    <lineage>
        <taxon>Eukaryota</taxon>
        <taxon>Fungi</taxon>
        <taxon>Dikarya</taxon>
        <taxon>Basidiomycota</taxon>
        <taxon>Agaricomycotina</taxon>
        <taxon>Agaricomycetes</taxon>
        <taxon>Agaricomycetidae</taxon>
        <taxon>Agaricales</taxon>
        <taxon>Marasmiineae</taxon>
        <taxon>Mycenaceae</taxon>
        <taxon>Favolaschia</taxon>
    </lineage>
</organism>
<dbReference type="EMBL" id="JAWWNJ010000019">
    <property type="protein sequence ID" value="KAK7035937.1"/>
    <property type="molecule type" value="Genomic_DNA"/>
</dbReference>
<dbReference type="Proteomes" id="UP001362999">
    <property type="component" value="Unassembled WGS sequence"/>
</dbReference>
<dbReference type="PANTHER" id="PTHR46300:SF7">
    <property type="entry name" value="P450, PUTATIVE (EUROFUNG)-RELATED"/>
    <property type="match status" value="1"/>
</dbReference>
<dbReference type="SUPFAM" id="SSF48264">
    <property type="entry name" value="Cytochrome P450"/>
    <property type="match status" value="1"/>
</dbReference>
<keyword evidence="9 11" id="KW-0408">Iron</keyword>
<keyword evidence="13" id="KW-1133">Transmembrane helix</keyword>
<dbReference type="PRINTS" id="PR00463">
    <property type="entry name" value="EP450I"/>
</dbReference>
<gene>
    <name evidence="15" type="ORF">R3P38DRAFT_3311890</name>
</gene>
<evidence type="ECO:0000256" key="10">
    <source>
        <dbReference type="ARBA" id="ARBA00023033"/>
    </source>
</evidence>
<keyword evidence="16" id="KW-1185">Reference proteome</keyword>
<name>A0AAW0CBT4_9AGAR</name>
<keyword evidence="4 11" id="KW-0349">Heme</keyword>
<dbReference type="InterPro" id="IPR017972">
    <property type="entry name" value="Cyt_P450_CS"/>
</dbReference>
<dbReference type="GO" id="GO:0004497">
    <property type="term" value="F:monooxygenase activity"/>
    <property type="evidence" value="ECO:0007669"/>
    <property type="project" value="UniProtKB-KW"/>
</dbReference>
<evidence type="ECO:0000256" key="9">
    <source>
        <dbReference type="ARBA" id="ARBA00023004"/>
    </source>
</evidence>
<keyword evidence="5 11" id="KW-0479">Metal-binding</keyword>
<evidence type="ECO:0000256" key="13">
    <source>
        <dbReference type="SAM" id="Phobius"/>
    </source>
</evidence>
<keyword evidence="8" id="KW-0560">Oxidoreductase</keyword>
<keyword evidence="13" id="KW-0472">Membrane</keyword>
<evidence type="ECO:0000256" key="3">
    <source>
        <dbReference type="ARBA" id="ARBA00010617"/>
    </source>
</evidence>
<dbReference type="Pfam" id="PF01753">
    <property type="entry name" value="zf-MYND"/>
    <property type="match status" value="1"/>
</dbReference>
<dbReference type="InterPro" id="IPR036396">
    <property type="entry name" value="Cyt_P450_sf"/>
</dbReference>
<dbReference type="GO" id="GO:0016705">
    <property type="term" value="F:oxidoreductase activity, acting on paired donors, with incorporation or reduction of molecular oxygen"/>
    <property type="evidence" value="ECO:0007669"/>
    <property type="project" value="InterPro"/>
</dbReference>
<dbReference type="Gene3D" id="1.10.630.10">
    <property type="entry name" value="Cytochrome P450"/>
    <property type="match status" value="1"/>
</dbReference>
<dbReference type="InterPro" id="IPR002401">
    <property type="entry name" value="Cyt_P450_E_grp-I"/>
</dbReference>
<evidence type="ECO:0000256" key="4">
    <source>
        <dbReference type="ARBA" id="ARBA00022617"/>
    </source>
</evidence>
<evidence type="ECO:0000256" key="1">
    <source>
        <dbReference type="ARBA" id="ARBA00001971"/>
    </source>
</evidence>
<comment type="similarity">
    <text evidence="3">Belongs to the cytochrome P450 family.</text>
</comment>
<dbReference type="InterPro" id="IPR001128">
    <property type="entry name" value="Cyt_P450"/>
</dbReference>
<proteinExistence type="inferred from homology"/>
<comment type="cofactor">
    <cofactor evidence="1 11">
        <name>heme</name>
        <dbReference type="ChEBI" id="CHEBI:30413"/>
    </cofactor>
</comment>
<feature type="binding site" description="axial binding residue" evidence="11">
    <location>
        <position position="435"/>
    </location>
    <ligand>
        <name>heme</name>
        <dbReference type="ChEBI" id="CHEBI:30413"/>
    </ligand>
    <ligandPart>
        <name>Fe</name>
        <dbReference type="ChEBI" id="CHEBI:18248"/>
    </ligandPart>
</feature>
<dbReference type="Pfam" id="PF00067">
    <property type="entry name" value="p450"/>
    <property type="match status" value="1"/>
</dbReference>
<dbReference type="PROSITE" id="PS50865">
    <property type="entry name" value="ZF_MYND_2"/>
    <property type="match status" value="1"/>
</dbReference>
<dbReference type="AlphaFoldDB" id="A0AAW0CBT4"/>
<evidence type="ECO:0000256" key="6">
    <source>
        <dbReference type="ARBA" id="ARBA00022771"/>
    </source>
</evidence>
<reference evidence="15 16" key="1">
    <citation type="journal article" date="2024" name="J Genomics">
        <title>Draft genome sequencing and assembly of Favolaschia claudopus CIRM-BRFM 2984 isolated from oak limbs.</title>
        <authorList>
            <person name="Navarro D."/>
            <person name="Drula E."/>
            <person name="Chaduli D."/>
            <person name="Cazenave R."/>
            <person name="Ahrendt S."/>
            <person name="Wang J."/>
            <person name="Lipzen A."/>
            <person name="Daum C."/>
            <person name="Barry K."/>
            <person name="Grigoriev I.V."/>
            <person name="Favel A."/>
            <person name="Rosso M.N."/>
            <person name="Martin F."/>
        </authorList>
    </citation>
    <scope>NUCLEOTIDE SEQUENCE [LARGE SCALE GENOMIC DNA]</scope>
    <source>
        <strain evidence="15 16">CIRM-BRFM 2984</strain>
    </source>
</reference>
<evidence type="ECO:0000256" key="2">
    <source>
        <dbReference type="ARBA" id="ARBA00005179"/>
    </source>
</evidence>
<dbReference type="PROSITE" id="PS01360">
    <property type="entry name" value="ZF_MYND_1"/>
    <property type="match status" value="1"/>
</dbReference>
<evidence type="ECO:0000256" key="8">
    <source>
        <dbReference type="ARBA" id="ARBA00023002"/>
    </source>
</evidence>
<accession>A0AAW0CBT4</accession>
<dbReference type="Gene3D" id="6.10.140.2220">
    <property type="match status" value="1"/>
</dbReference>
<feature type="domain" description="MYND-type" evidence="14">
    <location>
        <begin position="725"/>
        <end position="764"/>
    </location>
</feature>
<sequence>MPFSNYLVILVAGVIFIYAVFKQRSNSHPPGPPSLPILGVAHLHPKVEFWRTYAEWGRRYGINGLISFHILGRRMVIINTMEDAVNLLNKRSGVYSDRPFPTMAGVLMRREKSIFYISYNERFKMYRKMMQRSFNPTAAQMYWDIQDHEARILVDNITKFPDKLVEHLRRNAASVIMKIAYGYPVTRNDDHFVVTAEEHLRIGSIVGRPGKWLVDSIPLLRFLPEWFPGAGFKRQARHWSEELYMQFLEPQNWVKDQIAAGTAIPSFTSTFLRPSDGPPADAEIEDLVLWAAGGLYAAGADTTVSAATTFFFQMMMNPAIQSRAQAEVDAFFEMEKRLPSLHDQAALPYLGSIIKEVLRWAPPAPLGLFHCTSRADVYKDMYIPAKTTVIPNIYAMMHDESVYPDPFVFSPERYMGNNLQPDPRECAFGFGRRICAGQNLAETTLWIQFALSLLTVNISKAVDKDGKTIEPEIAFTTAIVSHVKPFPYQITLRSEAALSLCRDFGVYMNDVSKKFHRSPENSPDLSEADFLARKHVIEAVAEWAQGTGMEWPPILYLYEVVKASAKREANWGHLVFTDLTTMRFLLVMVFPEECGCGNYSHHDYDALTKFQADRFMSLATYLYHDENKPDWVRATYVTISNDYALDPAFLQSVDAPPENDTGKVFHVTADNFVPSLLPNELESIDMLLKQSGKSVPKIMRYKVLGSKDARPEVSNVWRSKNARQCAECMKTSTKDLMLCARCRLIHYCSRECQRLAWPTHKLVCKKTDKVQGVD</sequence>
<dbReference type="PRINTS" id="PR00385">
    <property type="entry name" value="P450"/>
</dbReference>
<dbReference type="SUPFAM" id="SSF144232">
    <property type="entry name" value="HIT/MYND zinc finger-like"/>
    <property type="match status" value="1"/>
</dbReference>
<dbReference type="PROSITE" id="PS00086">
    <property type="entry name" value="CYTOCHROME_P450"/>
    <property type="match status" value="1"/>
</dbReference>
<keyword evidence="7" id="KW-0862">Zinc</keyword>
<dbReference type="GO" id="GO:0005506">
    <property type="term" value="F:iron ion binding"/>
    <property type="evidence" value="ECO:0007669"/>
    <property type="project" value="InterPro"/>
</dbReference>
<evidence type="ECO:0000313" key="15">
    <source>
        <dbReference type="EMBL" id="KAK7035937.1"/>
    </source>
</evidence>
<keyword evidence="10" id="KW-0503">Monooxygenase</keyword>
<evidence type="ECO:0000259" key="14">
    <source>
        <dbReference type="PROSITE" id="PS50865"/>
    </source>
</evidence>
<dbReference type="InterPro" id="IPR050364">
    <property type="entry name" value="Cytochrome_P450_fung"/>
</dbReference>
<dbReference type="CDD" id="cd11065">
    <property type="entry name" value="CYP64-like"/>
    <property type="match status" value="1"/>
</dbReference>
<keyword evidence="13" id="KW-0812">Transmembrane</keyword>
<feature type="transmembrane region" description="Helical" evidence="13">
    <location>
        <begin position="6"/>
        <end position="21"/>
    </location>
</feature>